<keyword evidence="2" id="KW-1185">Reference proteome</keyword>
<evidence type="ECO:0000313" key="2">
    <source>
        <dbReference type="Proteomes" id="UP000202583"/>
    </source>
</evidence>
<reference evidence="1 2" key="1">
    <citation type="submission" date="2015-07" db="EMBL/GenBank/DDBJ databases">
        <title>Two Asian jumbo phage RSL2 and RSF1 infecting the phytopathogen Ralstonia solanacearum share common features related to the phi-KZ-like phages.</title>
        <authorList>
            <person name="Kawasaki T."/>
            <person name="Fujie M."/>
            <person name="Chatchawankanphanich O."/>
            <person name="Ogata H."/>
            <person name="Yamada T."/>
        </authorList>
    </citation>
    <scope>NUCLEOTIDE SEQUENCE [LARGE SCALE GENOMIC DNA]</scope>
    <source>
        <strain evidence="1 2">RSF1</strain>
    </source>
</reference>
<dbReference type="KEGG" id="vg:26634620"/>
<dbReference type="Proteomes" id="UP000202583">
    <property type="component" value="Segment"/>
</dbReference>
<dbReference type="GeneID" id="26634620"/>
<protein>
    <submittedName>
        <fullName evidence="1">Uncharacterized protein</fullName>
    </submittedName>
</protein>
<proteinExistence type="predicted"/>
<dbReference type="EMBL" id="AP014927">
    <property type="protein sequence ID" value="BAS04951.1"/>
    <property type="molecule type" value="Genomic_DNA"/>
</dbReference>
<sequence length="200" mass="23578">MLFYHYSKAKYATLKTSRLTHHLSPEAIKKDVTDQALYGMPGGYYDHISLFIEPIPEKDIARIFEHKHEFWKSGQKLYMHIVDTADMPHDMVFEVVETPEMDEWSDRFDWYHMTRQQREMALRAFYKEMRARGFIGTGPGAMESKCKKYLGKTKWFYEQARQRDDADETVRQYAANVPHVMVYPPNGELRVKDVGIVVLS</sequence>
<accession>A0A0K2QRG4</accession>
<name>A0A0K2QRG4_9CAUD</name>
<evidence type="ECO:0000313" key="1">
    <source>
        <dbReference type="EMBL" id="BAS04951.1"/>
    </source>
</evidence>
<organism evidence="1 2">
    <name type="scientific">Ralstonia phage RSF1</name>
    <dbReference type="NCBI Taxonomy" id="1689679"/>
    <lineage>
        <taxon>Viruses</taxon>
        <taxon>Duplodnaviria</taxon>
        <taxon>Heunggongvirae</taxon>
        <taxon>Uroviricota</taxon>
        <taxon>Caudoviricetes</taxon>
        <taxon>Chimalliviridae</taxon>
        <taxon>Chiangmaivirus</taxon>
        <taxon>Chiangmaivirus RSF1</taxon>
    </lineage>
</organism>
<dbReference type="RefSeq" id="YP_009207963.1">
    <property type="nucleotide sequence ID" value="NC_028899.1"/>
</dbReference>
<dbReference type="OrthoDB" id="26150at10239"/>